<reference evidence="1" key="1">
    <citation type="journal article" date="2021" name="Nat. Commun.">
        <title>Genetic determinants of endophytism in the Arabidopsis root mycobiome.</title>
        <authorList>
            <person name="Mesny F."/>
            <person name="Miyauchi S."/>
            <person name="Thiergart T."/>
            <person name="Pickel B."/>
            <person name="Atanasova L."/>
            <person name="Karlsson M."/>
            <person name="Huettel B."/>
            <person name="Barry K.W."/>
            <person name="Haridas S."/>
            <person name="Chen C."/>
            <person name="Bauer D."/>
            <person name="Andreopoulos W."/>
            <person name="Pangilinan J."/>
            <person name="LaButti K."/>
            <person name="Riley R."/>
            <person name="Lipzen A."/>
            <person name="Clum A."/>
            <person name="Drula E."/>
            <person name="Henrissat B."/>
            <person name="Kohler A."/>
            <person name="Grigoriev I.V."/>
            <person name="Martin F.M."/>
            <person name="Hacquard S."/>
        </authorList>
    </citation>
    <scope>NUCLEOTIDE SEQUENCE</scope>
    <source>
        <strain evidence="1">MPI-CAGE-AT-0021</strain>
    </source>
</reference>
<evidence type="ECO:0008006" key="3">
    <source>
        <dbReference type="Google" id="ProtNLM"/>
    </source>
</evidence>
<dbReference type="OrthoDB" id="5422579at2759"/>
<sequence>MPPSSQSIDHEGSAKGILRLPSETIAAICSQLPNSSIKDLRLSCVSLSAIACLRFDRVFLSAQPREIEIFHNVANSDKYRGRLGEIVYDDGPADDDTVSATEAHQDGDHYVLHLEPNDGDDVRKVPRWFSFACEQNRRILTAELDDRVEHLMSTEKSWEEYKCLLRKQRQVLKSNLLAKALETGLERFPMLRKITITSASHGRLFEPLYMTPTIRAMSYGLNYPVPSGWLPATWDAWFQVPRWGEIETEWMGFRLVMRLLANTELAHNVEEIRVESGELITGLNGNIFEKPNRTLMDFTTAIAAPTFRRLHLDIIWNKRAGYDWPGYQNDLLGQALVGASGGRGLECLSLGIHGNIRESFLDPLYDPSLMNILPFASLARLREFRLSGFFVTSYDLIRHLAMLPETIELVEISLLDVLDVNYEELLVQIRDSLNWTSRDEKPRVSVGFPDMTYTPYAECSIDDSVNSFLYSDGPNPFSGRALSLAFGIMCAKLEFKPLPLQARWDRWI</sequence>
<name>A0A9P9J202_9HYPO</name>
<evidence type="ECO:0000313" key="1">
    <source>
        <dbReference type="EMBL" id="KAH7140371.1"/>
    </source>
</evidence>
<accession>A0A9P9J202</accession>
<proteinExistence type="predicted"/>
<keyword evidence="2" id="KW-1185">Reference proteome</keyword>
<dbReference type="Proteomes" id="UP000717696">
    <property type="component" value="Unassembled WGS sequence"/>
</dbReference>
<organism evidence="1 2">
    <name type="scientific">Dactylonectria estremocensis</name>
    <dbReference type="NCBI Taxonomy" id="1079267"/>
    <lineage>
        <taxon>Eukaryota</taxon>
        <taxon>Fungi</taxon>
        <taxon>Dikarya</taxon>
        <taxon>Ascomycota</taxon>
        <taxon>Pezizomycotina</taxon>
        <taxon>Sordariomycetes</taxon>
        <taxon>Hypocreomycetidae</taxon>
        <taxon>Hypocreales</taxon>
        <taxon>Nectriaceae</taxon>
        <taxon>Dactylonectria</taxon>
    </lineage>
</organism>
<evidence type="ECO:0000313" key="2">
    <source>
        <dbReference type="Proteomes" id="UP000717696"/>
    </source>
</evidence>
<gene>
    <name evidence="1" type="ORF">B0J13DRAFT_446626</name>
</gene>
<dbReference type="EMBL" id="JAGMUU010000013">
    <property type="protein sequence ID" value="KAH7140371.1"/>
    <property type="molecule type" value="Genomic_DNA"/>
</dbReference>
<comment type="caution">
    <text evidence="1">The sequence shown here is derived from an EMBL/GenBank/DDBJ whole genome shotgun (WGS) entry which is preliminary data.</text>
</comment>
<dbReference type="AlphaFoldDB" id="A0A9P9J202"/>
<protein>
    <recommendedName>
        <fullName evidence="3">F-box domain-containing protein</fullName>
    </recommendedName>
</protein>